<keyword evidence="8" id="KW-0819">tRNA processing</keyword>
<feature type="compositionally biased region" description="Basic residues" evidence="9">
    <location>
        <begin position="712"/>
        <end position="722"/>
    </location>
</feature>
<feature type="compositionally biased region" description="Acidic residues" evidence="9">
    <location>
        <begin position="169"/>
        <end position="183"/>
    </location>
</feature>
<keyword evidence="8" id="KW-0862">Zinc</keyword>
<comment type="cofactor">
    <cofactor evidence="8">
        <name>Mg(2+)</name>
        <dbReference type="ChEBI" id="CHEBI:18420"/>
    </cofactor>
    <text evidence="8">Binds 1 Mg(2+) ion per subunit.</text>
</comment>
<feature type="region of interest" description="Disordered" evidence="9">
    <location>
        <begin position="128"/>
        <end position="242"/>
    </location>
</feature>
<evidence type="ECO:0000256" key="5">
    <source>
        <dbReference type="ARBA" id="ARBA00022801"/>
    </source>
</evidence>
<feature type="compositionally biased region" description="Low complexity" evidence="9">
    <location>
        <begin position="817"/>
        <end position="851"/>
    </location>
</feature>
<evidence type="ECO:0000256" key="1">
    <source>
        <dbReference type="ARBA" id="ARBA00022490"/>
    </source>
</evidence>
<dbReference type="AlphaFoldDB" id="A0A5C4XRE7"/>
<evidence type="ECO:0000256" key="2">
    <source>
        <dbReference type="ARBA" id="ARBA00022722"/>
    </source>
</evidence>
<keyword evidence="1 8" id="KW-0963">Cytoplasm</keyword>
<feature type="binding site" evidence="8">
    <location>
        <position position="509"/>
    </location>
    <ligand>
        <name>Mg(2+)</name>
        <dbReference type="ChEBI" id="CHEBI:18420"/>
        <note>catalytic</note>
    </ligand>
</feature>
<keyword evidence="8" id="KW-0699">rRNA-binding</keyword>
<feature type="binding site" evidence="8">
    <location>
        <position position="570"/>
    </location>
    <ligand>
        <name>Zn(2+)</name>
        <dbReference type="ChEBI" id="CHEBI:29105"/>
        <note>ligand shared between dimeric partners</note>
    </ligand>
</feature>
<evidence type="ECO:0000256" key="7">
    <source>
        <dbReference type="ARBA" id="ARBA00022884"/>
    </source>
</evidence>
<dbReference type="Gene3D" id="2.40.50.140">
    <property type="entry name" value="Nucleic acid-binding proteins"/>
    <property type="match status" value="1"/>
</dbReference>
<keyword evidence="8" id="KW-0698">rRNA processing</keyword>
<sequence>MADKMLIDASHEEETRVVVVRGNRIEEFDFESQHKKQIRGNIYLAKVTRVEPSLQAAFVDYGGNRHGFLAFAEIHPDYYQIPLADRQALMQQEAEDQRKIAEADSADPVVDLANEDQPDVGIAASEAPAAVEAVEPTETPVAEVAAEAEPEKKAKPKRARSRKKIVEAPPEEAVAEVQDDVSSNDDSTPESMAAMIETDSISEDVDARRGHDDDDDDDDDNHEKEEIESVGAEDAMEEVPDRIVRKPRKQYRIQEVIKRRQILLVQVAKEERGNKGAALTTYLSLAGRYSVLMPNTARGGGISRKITQPQDRKRLKEIAKELDVPQGMGVILRTAGANRTRVEVKRDFEYLMRLWENVRTLTLQSTAPTLVYEEGSLIKRSIRDLYNKDISEIIVSGEEGYREAKDFMKMLMPSHAKVVQPYRDLHPIFARSGIEAQLDRMLQPQVTLKSGGYLIMNQTEALVAIDVNSGRSTREHSIEETALQTNLEAAEEVARQLRLRDLAGLIVIDFIDMEEKRNNRAVEKKLKDCLKNDRARIQVGRISHFGLLEMSRQRIRASVLESTTQVCSHCGGTGHVRSQSSVALHVLRGIEEYLLKNTTHDITVRTTPDIALYLLNHKRQTVMDYEERFGLSIFIESDVSIGSAHFAIDRGEAVENPVKIESLMQFAAIPVEDDEDDVIIDLEEDEEEEDVAPAKAAVAKPERAEADDPNGRKRKRRRRRRNRNGERNGDAQAANGDNVESISEDGDEGDDEAEDDAIETSANPDSAAESELDENGRRKRRRRGKRGGRRNRNGEEGVEDAGAEADESVAGDDAEGETPVAAVEAVADVPAEAPVEAAPEAEAVAEAAPAAKPKRARRSKKAIEAEAAAVAAAEVAAPTEAVTAQVEAAPVVEATPAVEAKVEEAVVEAAAVEAPSVGEEETKPARANRASNISSSSEAVVKSSDVNPAPEGEGDPTKPKKAGWWQRRGFF</sequence>
<evidence type="ECO:0000256" key="6">
    <source>
        <dbReference type="ARBA" id="ARBA00022842"/>
    </source>
</evidence>
<keyword evidence="8" id="KW-0820">tRNA-binding</keyword>
<dbReference type="InterPro" id="IPR019307">
    <property type="entry name" value="RNA-bd_AU-1/RNase_E/G"/>
</dbReference>
<dbReference type="GO" id="GO:0008033">
    <property type="term" value="P:tRNA processing"/>
    <property type="evidence" value="ECO:0007669"/>
    <property type="project" value="UniProtKB-UniRule"/>
</dbReference>
<dbReference type="RefSeq" id="WP_139672281.1">
    <property type="nucleotide sequence ID" value="NZ_VDMN01000001.1"/>
</dbReference>
<evidence type="ECO:0000259" key="10">
    <source>
        <dbReference type="Pfam" id="PF10150"/>
    </source>
</evidence>
<reference evidence="12 13" key="1">
    <citation type="submission" date="2019-06" db="EMBL/GenBank/DDBJ databases">
        <title>The draft genome of Rhizobium smilacinae PTYR-5.</title>
        <authorList>
            <person name="Liu L."/>
            <person name="Li L."/>
            <person name="Zhang X."/>
        </authorList>
    </citation>
    <scope>NUCLEOTIDE SEQUENCE [LARGE SCALE GENOMIC DNA]</scope>
    <source>
        <strain evidence="12 13">PTYR-5</strain>
    </source>
</reference>
<comment type="cofactor">
    <cofactor evidence="8">
        <name>Zn(2+)</name>
        <dbReference type="ChEBI" id="CHEBI:29105"/>
    </cofactor>
    <text evidence="8">Binds 2 Zn(2+) ions per homotetramer.</text>
</comment>
<comment type="similarity">
    <text evidence="8">Belongs to the RNase E/G family. RNase E subfamily.</text>
</comment>
<evidence type="ECO:0000313" key="13">
    <source>
        <dbReference type="Proteomes" id="UP000311605"/>
    </source>
</evidence>
<feature type="domain" description="RNA-binding protein AU-1/Ribonuclease E/G" evidence="10">
    <location>
        <begin position="284"/>
        <end position="554"/>
    </location>
</feature>
<feature type="compositionally biased region" description="Basic residues" evidence="9">
    <location>
        <begin position="154"/>
        <end position="163"/>
    </location>
</feature>
<gene>
    <name evidence="8" type="primary">rne</name>
    <name evidence="12" type="ORF">FHP24_02315</name>
</gene>
<dbReference type="GO" id="GO:0009898">
    <property type="term" value="C:cytoplasmic side of plasma membrane"/>
    <property type="evidence" value="ECO:0007669"/>
    <property type="project" value="UniProtKB-UniRule"/>
</dbReference>
<dbReference type="GO" id="GO:0019843">
    <property type="term" value="F:rRNA binding"/>
    <property type="evidence" value="ECO:0007669"/>
    <property type="project" value="UniProtKB-KW"/>
</dbReference>
<keyword evidence="13" id="KW-1185">Reference proteome</keyword>
<evidence type="ECO:0000256" key="4">
    <source>
        <dbReference type="ARBA" id="ARBA00022759"/>
    </source>
</evidence>
<organism evidence="12 13">
    <name type="scientific">Aliirhizobium smilacinae</name>
    <dbReference type="NCBI Taxonomy" id="1395944"/>
    <lineage>
        <taxon>Bacteria</taxon>
        <taxon>Pseudomonadati</taxon>
        <taxon>Pseudomonadota</taxon>
        <taxon>Alphaproteobacteria</taxon>
        <taxon>Hyphomicrobiales</taxon>
        <taxon>Rhizobiaceae</taxon>
        <taxon>Aliirhizobium</taxon>
    </lineage>
</organism>
<feature type="compositionally biased region" description="Basic residues" evidence="9">
    <location>
        <begin position="777"/>
        <end position="791"/>
    </location>
</feature>
<keyword evidence="8" id="KW-0997">Cell inner membrane</keyword>
<dbReference type="InterPro" id="IPR028878">
    <property type="entry name" value="RNase_E"/>
</dbReference>
<feature type="binding site" evidence="8">
    <location>
        <position position="567"/>
    </location>
    <ligand>
        <name>Zn(2+)</name>
        <dbReference type="ChEBI" id="CHEBI:29105"/>
        <note>ligand shared between dimeric partners</note>
    </ligand>
</feature>
<proteinExistence type="inferred from homology"/>
<dbReference type="PANTHER" id="PTHR30001:SF1">
    <property type="entry name" value="RIBONUCLEASE E_G-LIKE PROTEIN, CHLOROPLASTIC"/>
    <property type="match status" value="1"/>
</dbReference>
<dbReference type="GO" id="GO:0006364">
    <property type="term" value="P:rRNA processing"/>
    <property type="evidence" value="ECO:0007669"/>
    <property type="project" value="UniProtKB-UniRule"/>
</dbReference>
<dbReference type="Proteomes" id="UP000311605">
    <property type="component" value="Unassembled WGS sequence"/>
</dbReference>
<feature type="region of interest" description="Disordered" evidence="9">
    <location>
        <begin position="911"/>
        <end position="971"/>
    </location>
</feature>
<dbReference type="Pfam" id="PF20833">
    <property type="entry name" value="RNase_E_G_Thio"/>
    <property type="match status" value="1"/>
</dbReference>
<evidence type="ECO:0000313" key="12">
    <source>
        <dbReference type="EMBL" id="TNM65144.1"/>
    </source>
</evidence>
<accession>A0A5C4XRE7</accession>
<dbReference type="InterPro" id="IPR048583">
    <property type="entry name" value="RNase_E_G_thioredoxin-like"/>
</dbReference>
<feature type="compositionally biased region" description="Low complexity" evidence="9">
    <location>
        <begin position="128"/>
        <end position="147"/>
    </location>
</feature>
<comment type="subcellular location">
    <subcellularLocation>
        <location evidence="8">Cytoplasm</location>
    </subcellularLocation>
    <subcellularLocation>
        <location evidence="8">Cell inner membrane</location>
        <topology evidence="8">Peripheral membrane protein</topology>
        <orientation evidence="8">Cytoplasmic side</orientation>
    </subcellularLocation>
</comment>
<dbReference type="InterPro" id="IPR004659">
    <property type="entry name" value="RNase_E/G"/>
</dbReference>
<dbReference type="NCBIfam" id="TIGR00757">
    <property type="entry name" value="RNaseEG"/>
    <property type="match status" value="1"/>
</dbReference>
<dbReference type="GO" id="GO:0008270">
    <property type="term" value="F:zinc ion binding"/>
    <property type="evidence" value="ECO:0007669"/>
    <property type="project" value="UniProtKB-UniRule"/>
</dbReference>
<name>A0A5C4XRE7_9HYPH</name>
<dbReference type="SUPFAM" id="SSF50249">
    <property type="entry name" value="Nucleic acid-binding proteins"/>
    <property type="match status" value="1"/>
</dbReference>
<feature type="compositionally biased region" description="Basic and acidic residues" evidence="9">
    <location>
        <begin position="700"/>
        <end position="711"/>
    </location>
</feature>
<comment type="caution">
    <text evidence="12">The sequence shown here is derived from an EMBL/GenBank/DDBJ whole genome shotgun (WGS) entry which is preliminary data.</text>
</comment>
<feature type="compositionally biased region" description="Low complexity" evidence="9">
    <location>
        <begin position="925"/>
        <end position="944"/>
    </location>
</feature>
<dbReference type="GO" id="GO:0008995">
    <property type="term" value="F:ribonuclease E activity"/>
    <property type="evidence" value="ECO:0007669"/>
    <property type="project" value="UniProtKB-EC"/>
</dbReference>
<evidence type="ECO:0000256" key="3">
    <source>
        <dbReference type="ARBA" id="ARBA00022723"/>
    </source>
</evidence>
<dbReference type="EMBL" id="VDMN01000001">
    <property type="protein sequence ID" value="TNM65144.1"/>
    <property type="molecule type" value="Genomic_DNA"/>
</dbReference>
<comment type="function">
    <text evidence="8">Endoribonuclease that plays a central role in RNA processing and decay. Required for the maturation of 5S and 16S rRNAs and the majority of tRNAs. Also involved in the degradation of most mRNAs.</text>
</comment>
<keyword evidence="3 8" id="KW-0479">Metal-binding</keyword>
<evidence type="ECO:0000256" key="8">
    <source>
        <dbReference type="HAMAP-Rule" id="MF_00970"/>
    </source>
</evidence>
<comment type="subunit">
    <text evidence="8">Homotetramer formed by a dimer of dimers.</text>
</comment>
<dbReference type="InterPro" id="IPR012340">
    <property type="entry name" value="NA-bd_OB-fold"/>
</dbReference>
<protein>
    <recommendedName>
        <fullName evidence="8">Ribonuclease E</fullName>
        <shortName evidence="8">RNase E</shortName>
        <ecNumber evidence="8">3.1.26.12</ecNumber>
    </recommendedName>
</protein>
<keyword evidence="7 8" id="KW-0694">RNA-binding</keyword>
<keyword evidence="6 8" id="KW-0460">Magnesium</keyword>
<feature type="binding site" evidence="8">
    <location>
        <position position="466"/>
    </location>
    <ligand>
        <name>Mg(2+)</name>
        <dbReference type="ChEBI" id="CHEBI:18420"/>
        <note>catalytic</note>
    </ligand>
</feature>
<keyword evidence="2 8" id="KW-0540">Nuclease</keyword>
<evidence type="ECO:0000259" key="11">
    <source>
        <dbReference type="Pfam" id="PF20833"/>
    </source>
</evidence>
<dbReference type="OrthoDB" id="9804278at2"/>
<feature type="domain" description="RNase E/G thioredoxin-like" evidence="11">
    <location>
        <begin position="566"/>
        <end position="650"/>
    </location>
</feature>
<dbReference type="GO" id="GO:0005737">
    <property type="term" value="C:cytoplasm"/>
    <property type="evidence" value="ECO:0007669"/>
    <property type="project" value="UniProtKB-SubCell"/>
</dbReference>
<dbReference type="GO" id="GO:0000287">
    <property type="term" value="F:magnesium ion binding"/>
    <property type="evidence" value="ECO:0007669"/>
    <property type="project" value="UniProtKB-UniRule"/>
</dbReference>
<feature type="region of interest" description="Required for zinc-mediated homotetramerization and catalytic activity" evidence="8">
    <location>
        <begin position="567"/>
        <end position="570"/>
    </location>
</feature>
<dbReference type="GO" id="GO:0006402">
    <property type="term" value="P:mRNA catabolic process"/>
    <property type="evidence" value="ECO:0007669"/>
    <property type="project" value="UniProtKB-UniRule"/>
</dbReference>
<feature type="compositionally biased region" description="Acidic residues" evidence="9">
    <location>
        <begin position="742"/>
        <end position="758"/>
    </location>
</feature>
<feature type="region of interest" description="Disordered" evidence="9">
    <location>
        <begin position="683"/>
        <end position="863"/>
    </location>
</feature>
<comment type="catalytic activity">
    <reaction evidence="8">
        <text>Endonucleolytic cleavage of single-stranded RNA in A- and U-rich regions.</text>
        <dbReference type="EC" id="3.1.26.12"/>
    </reaction>
</comment>
<keyword evidence="5 8" id="KW-0378">Hydrolase</keyword>
<keyword evidence="4 8" id="KW-0255">Endonuclease</keyword>
<dbReference type="EC" id="3.1.26.12" evidence="8"/>
<evidence type="ECO:0000256" key="9">
    <source>
        <dbReference type="SAM" id="MobiDB-lite"/>
    </source>
</evidence>
<dbReference type="GO" id="GO:0000049">
    <property type="term" value="F:tRNA binding"/>
    <property type="evidence" value="ECO:0007669"/>
    <property type="project" value="UniProtKB-KW"/>
</dbReference>
<dbReference type="Pfam" id="PF10150">
    <property type="entry name" value="RNase_E_G"/>
    <property type="match status" value="1"/>
</dbReference>
<feature type="compositionally biased region" description="Acidic residues" evidence="9">
    <location>
        <begin position="796"/>
        <end position="816"/>
    </location>
</feature>
<dbReference type="Gene3D" id="3.40.1260.20">
    <property type="entry name" value="Ribonuclease E, catalytic domain"/>
    <property type="match status" value="1"/>
</dbReference>
<dbReference type="HAMAP" id="MF_00970">
    <property type="entry name" value="RNase_E"/>
    <property type="match status" value="1"/>
</dbReference>
<keyword evidence="8" id="KW-1003">Cell membrane</keyword>
<keyword evidence="8" id="KW-0472">Membrane</keyword>
<dbReference type="PANTHER" id="PTHR30001">
    <property type="entry name" value="RIBONUCLEASE"/>
    <property type="match status" value="1"/>
</dbReference>